<keyword evidence="3" id="KW-0515">Mutator protein</keyword>
<dbReference type="GO" id="GO:0006281">
    <property type="term" value="P:DNA repair"/>
    <property type="evidence" value="ECO:0007669"/>
    <property type="project" value="UniProtKB-KW"/>
</dbReference>
<evidence type="ECO:0000256" key="13">
    <source>
        <dbReference type="ARBA" id="ARBA00040794"/>
    </source>
</evidence>
<evidence type="ECO:0000256" key="16">
    <source>
        <dbReference type="ARBA" id="ARBA00042798"/>
    </source>
</evidence>
<comment type="similarity">
    <text evidence="2">Belongs to the Nudix hydrolase family.</text>
</comment>
<evidence type="ECO:0000256" key="7">
    <source>
        <dbReference type="ARBA" id="ARBA00022801"/>
    </source>
</evidence>
<comment type="caution">
    <text evidence="20">The sequence shown here is derived from an EMBL/GenBank/DDBJ whole genome shotgun (WGS) entry which is preliminary data.</text>
</comment>
<evidence type="ECO:0000256" key="4">
    <source>
        <dbReference type="ARBA" id="ARBA00022705"/>
    </source>
</evidence>
<dbReference type="CDD" id="cd03425">
    <property type="entry name" value="NUDIX_MutT_NudA_like"/>
    <property type="match status" value="1"/>
</dbReference>
<evidence type="ECO:0000259" key="19">
    <source>
        <dbReference type="PROSITE" id="PS51462"/>
    </source>
</evidence>
<evidence type="ECO:0000256" key="8">
    <source>
        <dbReference type="ARBA" id="ARBA00022842"/>
    </source>
</evidence>
<evidence type="ECO:0000256" key="18">
    <source>
        <dbReference type="PIRSR" id="PIRSR603561-2"/>
    </source>
</evidence>
<feature type="binding site" evidence="18">
    <location>
        <position position="40"/>
    </location>
    <ligand>
        <name>Mg(2+)</name>
        <dbReference type="ChEBI" id="CHEBI:18420"/>
    </ligand>
</feature>
<evidence type="ECO:0000256" key="15">
    <source>
        <dbReference type="ARBA" id="ARBA00041979"/>
    </source>
</evidence>
<proteinExistence type="inferred from homology"/>
<reference evidence="20 21" key="1">
    <citation type="submission" date="2018-05" db="EMBL/GenBank/DDBJ databases">
        <title>Freshwater and sediment microbial communities from various areas in North America, analyzing microbe dynamics in response to fracking.</title>
        <authorList>
            <person name="Lamendella R."/>
        </authorList>
    </citation>
    <scope>NUCLEOTIDE SEQUENCE [LARGE SCALE GENOMIC DNA]</scope>
    <source>
        <strain evidence="20 21">125B1</strain>
    </source>
</reference>
<dbReference type="AlphaFoldDB" id="A0A317QB43"/>
<feature type="binding site" evidence="18">
    <location>
        <position position="60"/>
    </location>
    <ligand>
        <name>Mg(2+)</name>
        <dbReference type="ChEBI" id="CHEBI:18420"/>
    </ligand>
</feature>
<dbReference type="GO" id="GO:0044715">
    <property type="term" value="F:8-oxo-dGDP phosphatase activity"/>
    <property type="evidence" value="ECO:0007669"/>
    <property type="project" value="TreeGrafter"/>
</dbReference>
<dbReference type="Gene3D" id="3.90.79.10">
    <property type="entry name" value="Nucleoside Triphosphate Pyrophosphohydrolase"/>
    <property type="match status" value="1"/>
</dbReference>
<dbReference type="Pfam" id="PF14815">
    <property type="entry name" value="NUDIX_4"/>
    <property type="match status" value="1"/>
</dbReference>
<keyword evidence="4" id="KW-0235">DNA replication</keyword>
<dbReference type="PANTHER" id="PTHR47707">
    <property type="entry name" value="8-OXO-DGTP DIPHOSPHATASE"/>
    <property type="match status" value="1"/>
</dbReference>
<accession>A0A317QB43</accession>
<evidence type="ECO:0000256" key="12">
    <source>
        <dbReference type="ARBA" id="ARBA00038905"/>
    </source>
</evidence>
<feature type="domain" description="Nudix hydrolase" evidence="19">
    <location>
        <begin position="4"/>
        <end position="132"/>
    </location>
</feature>
<dbReference type="OrthoDB" id="9810648at2"/>
<feature type="binding site" evidence="17">
    <location>
        <position position="26"/>
    </location>
    <ligand>
        <name>8-oxo-dGTP</name>
        <dbReference type="ChEBI" id="CHEBI:77896"/>
    </ligand>
</feature>
<dbReference type="GO" id="GO:0006260">
    <property type="term" value="P:DNA replication"/>
    <property type="evidence" value="ECO:0007669"/>
    <property type="project" value="UniProtKB-KW"/>
</dbReference>
<sequence>MANSNRVHVAVGVIEDANGHIFISCRHPHLHQGGKWEFPGGKVEANESVYEALCRELQEECNLTVQQACPLTVITHDYSDKQVLLDVWMVTAFSGSVSQQEGQQWRWVPVYELDAYPFPPANQPIIEILQRR</sequence>
<gene>
    <name evidence="20" type="ORF">DET45_10725</name>
</gene>
<dbReference type="InterPro" id="IPR029119">
    <property type="entry name" value="MutY_C"/>
</dbReference>
<dbReference type="GO" id="GO:0044716">
    <property type="term" value="F:8-oxo-GDP phosphatase activity"/>
    <property type="evidence" value="ECO:0007669"/>
    <property type="project" value="TreeGrafter"/>
</dbReference>
<dbReference type="Proteomes" id="UP000246964">
    <property type="component" value="Unassembled WGS sequence"/>
</dbReference>
<feature type="binding site" evidence="17">
    <location>
        <begin position="37"/>
        <end position="40"/>
    </location>
    <ligand>
        <name>8-oxo-dGTP</name>
        <dbReference type="ChEBI" id="CHEBI:77896"/>
    </ligand>
</feature>
<keyword evidence="5 18" id="KW-0479">Metal-binding</keyword>
<dbReference type="RefSeq" id="WP_110075943.1">
    <property type="nucleotide sequence ID" value="NZ_QGTT01000007.1"/>
</dbReference>
<dbReference type="InterPro" id="IPR047127">
    <property type="entry name" value="MutT-like"/>
</dbReference>
<dbReference type="PROSITE" id="PS51462">
    <property type="entry name" value="NUDIX"/>
    <property type="match status" value="1"/>
</dbReference>
<dbReference type="PANTHER" id="PTHR47707:SF1">
    <property type="entry name" value="NUDIX HYDROLASE FAMILY PROTEIN"/>
    <property type="match status" value="1"/>
</dbReference>
<dbReference type="InterPro" id="IPR015797">
    <property type="entry name" value="NUDIX_hydrolase-like_dom_sf"/>
</dbReference>
<dbReference type="GO" id="GO:0046872">
    <property type="term" value="F:metal ion binding"/>
    <property type="evidence" value="ECO:0007669"/>
    <property type="project" value="UniProtKB-KW"/>
</dbReference>
<organism evidence="20 21">
    <name type="scientific">Pseudidiomarina maritima</name>
    <dbReference type="NCBI Taxonomy" id="519453"/>
    <lineage>
        <taxon>Bacteria</taxon>
        <taxon>Pseudomonadati</taxon>
        <taxon>Pseudomonadota</taxon>
        <taxon>Gammaproteobacteria</taxon>
        <taxon>Alteromonadales</taxon>
        <taxon>Idiomarinaceae</taxon>
        <taxon>Pseudidiomarina</taxon>
    </lineage>
</organism>
<evidence type="ECO:0000256" key="3">
    <source>
        <dbReference type="ARBA" id="ARBA00022457"/>
    </source>
</evidence>
<keyword evidence="8 18" id="KW-0460">Magnesium</keyword>
<dbReference type="FunFam" id="3.90.79.10:FF:000014">
    <property type="entry name" value="8-oxo-dGTP diphosphatase MutT"/>
    <property type="match status" value="1"/>
</dbReference>
<comment type="catalytic activity">
    <reaction evidence="11">
        <text>8-oxo-GTP + H2O = 8-oxo-GMP + diphosphate + H(+)</text>
        <dbReference type="Rhea" id="RHEA:67616"/>
        <dbReference type="ChEBI" id="CHEBI:15377"/>
        <dbReference type="ChEBI" id="CHEBI:15378"/>
        <dbReference type="ChEBI" id="CHEBI:33019"/>
        <dbReference type="ChEBI" id="CHEBI:143553"/>
        <dbReference type="ChEBI" id="CHEBI:145694"/>
    </reaction>
</comment>
<dbReference type="GO" id="GO:0035539">
    <property type="term" value="F:8-oxo-7,8-dihydrodeoxyguanosine triphosphate pyrophosphatase activity"/>
    <property type="evidence" value="ECO:0007669"/>
    <property type="project" value="UniProtKB-EC"/>
</dbReference>
<protein>
    <recommendedName>
        <fullName evidence="13">8-oxo-dGTP diphosphatase</fullName>
        <ecNumber evidence="12">3.6.1.55</ecNumber>
    </recommendedName>
    <alternativeName>
        <fullName evidence="16">7,8-dihydro-8-oxoguanine-triphosphatase</fullName>
    </alternativeName>
    <alternativeName>
        <fullName evidence="15">Mutator protein MutT</fullName>
    </alternativeName>
    <alternativeName>
        <fullName evidence="14">dGTP pyrophosphohydrolase</fullName>
    </alternativeName>
</protein>
<feature type="binding site" evidence="17">
    <location>
        <position position="31"/>
    </location>
    <ligand>
        <name>8-oxo-dGTP</name>
        <dbReference type="ChEBI" id="CHEBI:77896"/>
    </ligand>
</feature>
<evidence type="ECO:0000256" key="14">
    <source>
        <dbReference type="ARBA" id="ARBA00041592"/>
    </source>
</evidence>
<name>A0A317QB43_9GAMM</name>
<dbReference type="InterPro" id="IPR020476">
    <property type="entry name" value="Nudix_hydrolase"/>
</dbReference>
<dbReference type="SUPFAM" id="SSF55811">
    <property type="entry name" value="Nudix"/>
    <property type="match status" value="1"/>
</dbReference>
<evidence type="ECO:0000256" key="6">
    <source>
        <dbReference type="ARBA" id="ARBA00022763"/>
    </source>
</evidence>
<keyword evidence="21" id="KW-1185">Reference proteome</keyword>
<dbReference type="InterPro" id="IPR003561">
    <property type="entry name" value="Mutator_MutT"/>
</dbReference>
<keyword evidence="7" id="KW-0378">Hydrolase</keyword>
<evidence type="ECO:0000256" key="5">
    <source>
        <dbReference type="ARBA" id="ARBA00022723"/>
    </source>
</evidence>
<dbReference type="EC" id="3.6.1.55" evidence="12"/>
<evidence type="ECO:0000256" key="10">
    <source>
        <dbReference type="ARBA" id="ARBA00035861"/>
    </source>
</evidence>
<comment type="catalytic activity">
    <reaction evidence="10">
        <text>8-oxo-dGTP + H2O = 8-oxo-dGMP + diphosphate + H(+)</text>
        <dbReference type="Rhea" id="RHEA:31575"/>
        <dbReference type="ChEBI" id="CHEBI:15377"/>
        <dbReference type="ChEBI" id="CHEBI:15378"/>
        <dbReference type="ChEBI" id="CHEBI:33019"/>
        <dbReference type="ChEBI" id="CHEBI:63224"/>
        <dbReference type="ChEBI" id="CHEBI:77896"/>
        <dbReference type="EC" id="3.6.1.55"/>
    </reaction>
</comment>
<keyword evidence="9" id="KW-0234">DNA repair</keyword>
<comment type="cofactor">
    <cofactor evidence="1 18">
        <name>Mg(2+)</name>
        <dbReference type="ChEBI" id="CHEBI:18420"/>
    </cofactor>
</comment>
<dbReference type="InterPro" id="IPR020084">
    <property type="entry name" value="NUDIX_hydrolase_CS"/>
</dbReference>
<evidence type="ECO:0000256" key="11">
    <source>
        <dbReference type="ARBA" id="ARBA00036904"/>
    </source>
</evidence>
<keyword evidence="6" id="KW-0227">DNA damage</keyword>
<evidence type="ECO:0000313" key="20">
    <source>
        <dbReference type="EMBL" id="PWW12995.1"/>
    </source>
</evidence>
<evidence type="ECO:0000256" key="2">
    <source>
        <dbReference type="ARBA" id="ARBA00005582"/>
    </source>
</evidence>
<dbReference type="InterPro" id="IPR000086">
    <property type="entry name" value="NUDIX_hydrolase_dom"/>
</dbReference>
<feature type="binding site" evidence="17">
    <location>
        <position position="122"/>
    </location>
    <ligand>
        <name>8-oxo-dGTP</name>
        <dbReference type="ChEBI" id="CHEBI:77896"/>
    </ligand>
</feature>
<dbReference type="GO" id="GO:0008413">
    <property type="term" value="F:8-oxo-7,8-dihydroguanosine triphosphate pyrophosphatase activity"/>
    <property type="evidence" value="ECO:0007669"/>
    <property type="project" value="InterPro"/>
</dbReference>
<dbReference type="NCBIfam" id="TIGR00586">
    <property type="entry name" value="mutt"/>
    <property type="match status" value="1"/>
</dbReference>
<dbReference type="EMBL" id="QGTT01000007">
    <property type="protein sequence ID" value="PWW12995.1"/>
    <property type="molecule type" value="Genomic_DNA"/>
</dbReference>
<evidence type="ECO:0000256" key="17">
    <source>
        <dbReference type="PIRSR" id="PIRSR603561-1"/>
    </source>
</evidence>
<dbReference type="PROSITE" id="PS00893">
    <property type="entry name" value="NUDIX_BOX"/>
    <property type="match status" value="1"/>
</dbReference>
<evidence type="ECO:0000256" key="1">
    <source>
        <dbReference type="ARBA" id="ARBA00001946"/>
    </source>
</evidence>
<dbReference type="PRINTS" id="PR00502">
    <property type="entry name" value="NUDIXFAMILY"/>
</dbReference>
<evidence type="ECO:0000256" key="9">
    <source>
        <dbReference type="ARBA" id="ARBA00023204"/>
    </source>
</evidence>
<evidence type="ECO:0000313" key="21">
    <source>
        <dbReference type="Proteomes" id="UP000246964"/>
    </source>
</evidence>